<gene>
    <name evidence="2" type="ORF">NDU88_009188</name>
</gene>
<dbReference type="AlphaFoldDB" id="A0AAV7P1Q0"/>
<accession>A0AAV7P1Q0</accession>
<evidence type="ECO:0000313" key="2">
    <source>
        <dbReference type="EMBL" id="KAJ1121060.1"/>
    </source>
</evidence>
<reference evidence="2" key="1">
    <citation type="journal article" date="2022" name="bioRxiv">
        <title>Sequencing and chromosome-scale assembly of the giantPleurodeles waltlgenome.</title>
        <authorList>
            <person name="Brown T."/>
            <person name="Elewa A."/>
            <person name="Iarovenko S."/>
            <person name="Subramanian E."/>
            <person name="Araus A.J."/>
            <person name="Petzold A."/>
            <person name="Susuki M."/>
            <person name="Suzuki K.-i.T."/>
            <person name="Hayashi T."/>
            <person name="Toyoda A."/>
            <person name="Oliveira C."/>
            <person name="Osipova E."/>
            <person name="Leigh N.D."/>
            <person name="Simon A."/>
            <person name="Yun M.H."/>
        </authorList>
    </citation>
    <scope>NUCLEOTIDE SEQUENCE</scope>
    <source>
        <strain evidence="2">20211129_DDA</strain>
        <tissue evidence="2">Liver</tissue>
    </source>
</reference>
<evidence type="ECO:0000313" key="3">
    <source>
        <dbReference type="Proteomes" id="UP001066276"/>
    </source>
</evidence>
<protein>
    <submittedName>
        <fullName evidence="2">Uncharacterized protein</fullName>
    </submittedName>
</protein>
<keyword evidence="3" id="KW-1185">Reference proteome</keyword>
<feature type="compositionally biased region" description="Basic and acidic residues" evidence="1">
    <location>
        <begin position="1"/>
        <end position="19"/>
    </location>
</feature>
<name>A0AAV7P1Q0_PLEWA</name>
<feature type="region of interest" description="Disordered" evidence="1">
    <location>
        <begin position="1"/>
        <end position="31"/>
    </location>
</feature>
<proteinExistence type="predicted"/>
<dbReference type="Proteomes" id="UP001066276">
    <property type="component" value="Chromosome 8"/>
</dbReference>
<evidence type="ECO:0000256" key="1">
    <source>
        <dbReference type="SAM" id="MobiDB-lite"/>
    </source>
</evidence>
<sequence length="91" mass="10231">MRRRAELLESPFKDKEEPNHGGQIRLSTCGVDEGRRRTVQPRSWPEARASGRALILEGLALLKEKEHALLILKGTTYLSWLKAHTQLGEGA</sequence>
<organism evidence="2 3">
    <name type="scientific">Pleurodeles waltl</name>
    <name type="common">Iberian ribbed newt</name>
    <dbReference type="NCBI Taxonomy" id="8319"/>
    <lineage>
        <taxon>Eukaryota</taxon>
        <taxon>Metazoa</taxon>
        <taxon>Chordata</taxon>
        <taxon>Craniata</taxon>
        <taxon>Vertebrata</taxon>
        <taxon>Euteleostomi</taxon>
        <taxon>Amphibia</taxon>
        <taxon>Batrachia</taxon>
        <taxon>Caudata</taxon>
        <taxon>Salamandroidea</taxon>
        <taxon>Salamandridae</taxon>
        <taxon>Pleurodelinae</taxon>
        <taxon>Pleurodeles</taxon>
    </lineage>
</organism>
<dbReference type="EMBL" id="JANPWB010000012">
    <property type="protein sequence ID" value="KAJ1121060.1"/>
    <property type="molecule type" value="Genomic_DNA"/>
</dbReference>
<comment type="caution">
    <text evidence="2">The sequence shown here is derived from an EMBL/GenBank/DDBJ whole genome shotgun (WGS) entry which is preliminary data.</text>
</comment>